<reference evidence="1" key="1">
    <citation type="submission" date="2020-08" db="EMBL/GenBank/DDBJ databases">
        <title>Genome public.</title>
        <authorList>
            <person name="Liu C."/>
            <person name="Sun Q."/>
        </authorList>
    </citation>
    <scope>NUCLEOTIDE SEQUENCE</scope>
    <source>
        <strain evidence="1">NSJ-28</strain>
    </source>
</reference>
<dbReference type="AlphaFoldDB" id="A0A923LVR0"/>
<dbReference type="Proteomes" id="UP000606499">
    <property type="component" value="Unassembled WGS sequence"/>
</dbReference>
<sequence>MKATIFAQREQVENAETGRRELPAAREVQLITGETVVLYALDTGEMPLADTNQITSVRAGLVLNSTAVRLGEHGTVRELAESELYHWTDANEFDRFQYTRPVRINNRRYAVHLRFENTKVGMEQVVVYTDTGAGTARVDRLWRAIPDIRIDQGSSMLEMTAAYLLSEETM</sequence>
<dbReference type="RefSeq" id="WP_054328431.1">
    <property type="nucleotide sequence ID" value="NZ_JACOPL010000004.1"/>
</dbReference>
<proteinExistence type="predicted"/>
<organism evidence="1 2">
    <name type="scientific">Agathobaculum faecis</name>
    <dbReference type="NCBI Taxonomy" id="2763013"/>
    <lineage>
        <taxon>Bacteria</taxon>
        <taxon>Bacillati</taxon>
        <taxon>Bacillota</taxon>
        <taxon>Clostridia</taxon>
        <taxon>Eubacteriales</taxon>
        <taxon>Butyricicoccaceae</taxon>
        <taxon>Agathobaculum</taxon>
    </lineage>
</organism>
<evidence type="ECO:0000313" key="1">
    <source>
        <dbReference type="EMBL" id="MBC5724822.1"/>
    </source>
</evidence>
<protein>
    <submittedName>
        <fullName evidence="1">Uncharacterized protein</fullName>
    </submittedName>
</protein>
<evidence type="ECO:0000313" key="2">
    <source>
        <dbReference type="Proteomes" id="UP000606499"/>
    </source>
</evidence>
<gene>
    <name evidence="1" type="ORF">H8S45_05025</name>
</gene>
<keyword evidence="2" id="KW-1185">Reference proteome</keyword>
<comment type="caution">
    <text evidence="1">The sequence shown here is derived from an EMBL/GenBank/DDBJ whole genome shotgun (WGS) entry which is preliminary data.</text>
</comment>
<name>A0A923LVR0_9FIRM</name>
<accession>A0A923LVR0</accession>
<dbReference type="EMBL" id="JACOPL010000004">
    <property type="protein sequence ID" value="MBC5724822.1"/>
    <property type="molecule type" value="Genomic_DNA"/>
</dbReference>